<dbReference type="Proteomes" id="UP000010482">
    <property type="component" value="Chromosome"/>
</dbReference>
<dbReference type="InterPro" id="IPR002934">
    <property type="entry name" value="Polymerase_NTP_transf_dom"/>
</dbReference>
<dbReference type="InterPro" id="IPR052038">
    <property type="entry name" value="Type-VII_TA_antitoxin"/>
</dbReference>
<dbReference type="PANTHER" id="PTHR33571:SF14">
    <property type="entry name" value="PROTEIN ADENYLYLTRANSFERASE MJ0435-RELATED"/>
    <property type="match status" value="1"/>
</dbReference>
<dbReference type="EMBL" id="CP003944">
    <property type="protein sequence ID" value="AFZ49570.1"/>
    <property type="molecule type" value="Genomic_DNA"/>
</dbReference>
<evidence type="ECO:0000256" key="9">
    <source>
        <dbReference type="ARBA" id="ARBA00038276"/>
    </source>
</evidence>
<keyword evidence="5" id="KW-0479">Metal-binding</keyword>
<evidence type="ECO:0000256" key="1">
    <source>
        <dbReference type="ARBA" id="ARBA00001946"/>
    </source>
</evidence>
<keyword evidence="8" id="KW-0460">Magnesium</keyword>
<dbReference type="GO" id="GO:0046872">
    <property type="term" value="F:metal ion binding"/>
    <property type="evidence" value="ECO:0007669"/>
    <property type="project" value="UniProtKB-KW"/>
</dbReference>
<evidence type="ECO:0000256" key="6">
    <source>
        <dbReference type="ARBA" id="ARBA00022741"/>
    </source>
</evidence>
<evidence type="ECO:0000256" key="5">
    <source>
        <dbReference type="ARBA" id="ARBA00022723"/>
    </source>
</evidence>
<dbReference type="RefSeq" id="WP_015228582.1">
    <property type="nucleotide sequence ID" value="NC_019780.1"/>
</dbReference>
<dbReference type="STRING" id="13035.Dacsa_0822"/>
<dbReference type="InterPro" id="IPR043519">
    <property type="entry name" value="NT_sf"/>
</dbReference>
<keyword evidence="4" id="KW-0548">Nucleotidyltransferase</keyword>
<keyword evidence="12" id="KW-1185">Reference proteome</keyword>
<dbReference type="GO" id="GO:0005524">
    <property type="term" value="F:ATP binding"/>
    <property type="evidence" value="ECO:0007669"/>
    <property type="project" value="UniProtKB-KW"/>
</dbReference>
<dbReference type="Pfam" id="PF01909">
    <property type="entry name" value="NTP_transf_2"/>
    <property type="match status" value="1"/>
</dbReference>
<protein>
    <submittedName>
        <fullName evidence="11">Nucleotidyltransferase</fullName>
    </submittedName>
</protein>
<proteinExistence type="inferred from homology"/>
<reference evidence="11" key="1">
    <citation type="submission" date="2012-04" db="EMBL/GenBank/DDBJ databases">
        <title>Finished genome of Dactylococcopsis salina PCC 8305.</title>
        <authorList>
            <consortium name="US DOE Joint Genome Institute"/>
            <person name="Gugger M."/>
            <person name="Coursin T."/>
            <person name="Rippka R."/>
            <person name="Tandeau De Marsac N."/>
            <person name="Huntemann M."/>
            <person name="Wei C.-L."/>
            <person name="Han J."/>
            <person name="Detter J.C."/>
            <person name="Han C."/>
            <person name="Tapia R."/>
            <person name="Daligault H."/>
            <person name="Chen A."/>
            <person name="Krypides N."/>
            <person name="Mavromatis K."/>
            <person name="Markowitz V."/>
            <person name="Szeto E."/>
            <person name="Ivanova N."/>
            <person name="Ovchinnikova G."/>
            <person name="Pagani I."/>
            <person name="Pati A."/>
            <person name="Goodwin L."/>
            <person name="Peters L."/>
            <person name="Pitluck S."/>
            <person name="Woyke T."/>
            <person name="Kerfeld C."/>
        </authorList>
    </citation>
    <scope>NUCLEOTIDE SEQUENCE [LARGE SCALE GENOMIC DNA]</scope>
    <source>
        <strain evidence="11">PCC 8305</strain>
    </source>
</reference>
<keyword evidence="3" id="KW-0808">Transferase</keyword>
<keyword evidence="7" id="KW-0067">ATP-binding</keyword>
<sequence>MVTTKDEIIQNLQKHRNQLKEFGVNELGIFGSFVTGTVTANSDLDIFVIFNPEQKTFRNFMELSCFLEDLFERKVDLVTPESLSPHFGFKILREVEYVSFS</sequence>
<keyword evidence="2" id="KW-1277">Toxin-antitoxin system</keyword>
<dbReference type="KEGG" id="dsl:Dacsa_0822"/>
<dbReference type="OrthoDB" id="560823at2"/>
<evidence type="ECO:0000259" key="10">
    <source>
        <dbReference type="Pfam" id="PF01909"/>
    </source>
</evidence>
<dbReference type="PANTHER" id="PTHR33571">
    <property type="entry name" value="SSL8005 PROTEIN"/>
    <property type="match status" value="1"/>
</dbReference>
<keyword evidence="6" id="KW-0547">Nucleotide-binding</keyword>
<gene>
    <name evidence="11" type="ORF">Dacsa_0822</name>
</gene>
<evidence type="ECO:0000256" key="7">
    <source>
        <dbReference type="ARBA" id="ARBA00022840"/>
    </source>
</evidence>
<name>K9YT79_DACS8</name>
<dbReference type="GO" id="GO:0016779">
    <property type="term" value="F:nucleotidyltransferase activity"/>
    <property type="evidence" value="ECO:0007669"/>
    <property type="project" value="UniProtKB-KW"/>
</dbReference>
<organism evidence="11 12">
    <name type="scientific">Dactylococcopsis salina (strain PCC 8305)</name>
    <name type="common">Myxobactron salinum</name>
    <dbReference type="NCBI Taxonomy" id="13035"/>
    <lineage>
        <taxon>Bacteria</taxon>
        <taxon>Bacillati</taxon>
        <taxon>Cyanobacteriota</taxon>
        <taxon>Cyanophyceae</taxon>
        <taxon>Nodosilineales</taxon>
        <taxon>Cymatolegaceae</taxon>
        <taxon>Dactylococcopsis</taxon>
    </lineage>
</organism>
<feature type="domain" description="Polymerase nucleotidyl transferase" evidence="10">
    <location>
        <begin position="13"/>
        <end position="95"/>
    </location>
</feature>
<dbReference type="CDD" id="cd05403">
    <property type="entry name" value="NT_KNTase_like"/>
    <property type="match status" value="1"/>
</dbReference>
<accession>K9YT79</accession>
<comment type="similarity">
    <text evidence="9">Belongs to the MntA antitoxin family.</text>
</comment>
<evidence type="ECO:0000256" key="3">
    <source>
        <dbReference type="ARBA" id="ARBA00022679"/>
    </source>
</evidence>
<dbReference type="AlphaFoldDB" id="K9YT79"/>
<evidence type="ECO:0000256" key="4">
    <source>
        <dbReference type="ARBA" id="ARBA00022695"/>
    </source>
</evidence>
<evidence type="ECO:0000256" key="2">
    <source>
        <dbReference type="ARBA" id="ARBA00022649"/>
    </source>
</evidence>
<dbReference type="eggNOG" id="COG1669">
    <property type="taxonomic scope" value="Bacteria"/>
</dbReference>
<dbReference type="Gene3D" id="3.30.460.10">
    <property type="entry name" value="Beta Polymerase, domain 2"/>
    <property type="match status" value="1"/>
</dbReference>
<dbReference type="PATRIC" id="fig|13035.3.peg.916"/>
<evidence type="ECO:0000313" key="11">
    <source>
        <dbReference type="EMBL" id="AFZ49570.1"/>
    </source>
</evidence>
<comment type="cofactor">
    <cofactor evidence="1">
        <name>Mg(2+)</name>
        <dbReference type="ChEBI" id="CHEBI:18420"/>
    </cofactor>
</comment>
<evidence type="ECO:0000256" key="8">
    <source>
        <dbReference type="ARBA" id="ARBA00022842"/>
    </source>
</evidence>
<dbReference type="HOGENOM" id="CLU_130257_10_1_3"/>
<dbReference type="SUPFAM" id="SSF81301">
    <property type="entry name" value="Nucleotidyltransferase"/>
    <property type="match status" value="1"/>
</dbReference>
<evidence type="ECO:0000313" key="12">
    <source>
        <dbReference type="Proteomes" id="UP000010482"/>
    </source>
</evidence>